<dbReference type="InterPro" id="IPR003869">
    <property type="entry name" value="Polysac_CapD-like"/>
</dbReference>
<dbReference type="PANTHER" id="PTHR43318:SF1">
    <property type="entry name" value="POLYSACCHARIDE BIOSYNTHESIS PROTEIN EPSC-RELATED"/>
    <property type="match status" value="1"/>
</dbReference>
<comment type="similarity">
    <text evidence="1">Belongs to the polysaccharide synthase family.</text>
</comment>
<sequence length="177" mass="19683">SKTKFITTRFGNVLGSAGSVVPLFQKQIESGGPVTVTHKDITRYFMTIPESVGLILQAGSMGKGGEIFVLDMGKPVLIRNLAEQMIRLSGVSSGGAVEIVYTGLRPGEKLYEEILHESEGLEPTDHPKLLLARSREVDWDWLSAEFKSLQIATRSRDIKLLKSHLQNIVPEFKEFRE</sequence>
<dbReference type="InterPro" id="IPR036291">
    <property type="entry name" value="NAD(P)-bd_dom_sf"/>
</dbReference>
<accession>A0ABS3AZF9</accession>
<evidence type="ECO:0000313" key="3">
    <source>
        <dbReference type="EMBL" id="MBN4068710.1"/>
    </source>
</evidence>
<keyword evidence="4" id="KW-1185">Reference proteome</keyword>
<dbReference type="InterPro" id="IPR051203">
    <property type="entry name" value="Polysaccharide_Synthase-Rel"/>
</dbReference>
<dbReference type="PANTHER" id="PTHR43318">
    <property type="entry name" value="UDP-N-ACETYLGLUCOSAMINE 4,6-DEHYDRATASE"/>
    <property type="match status" value="1"/>
</dbReference>
<dbReference type="Pfam" id="PF02719">
    <property type="entry name" value="Polysacc_synt_2"/>
    <property type="match status" value="1"/>
</dbReference>
<name>A0ABS3AZF9_9BACT</name>
<feature type="domain" description="Polysaccharide biosynthesis protein CapD-like" evidence="2">
    <location>
        <begin position="2"/>
        <end position="132"/>
    </location>
</feature>
<evidence type="ECO:0000259" key="2">
    <source>
        <dbReference type="Pfam" id="PF02719"/>
    </source>
</evidence>
<evidence type="ECO:0000313" key="4">
    <source>
        <dbReference type="Proteomes" id="UP000717534"/>
    </source>
</evidence>
<proteinExistence type="inferred from homology"/>
<evidence type="ECO:0000256" key="1">
    <source>
        <dbReference type="ARBA" id="ARBA00007430"/>
    </source>
</evidence>
<feature type="non-terminal residue" evidence="3">
    <location>
        <position position="1"/>
    </location>
</feature>
<dbReference type="EMBL" id="JAFITO010000041">
    <property type="protein sequence ID" value="MBN4068710.1"/>
    <property type="molecule type" value="Genomic_DNA"/>
</dbReference>
<dbReference type="SUPFAM" id="SSF51735">
    <property type="entry name" value="NAD(P)-binding Rossmann-fold domains"/>
    <property type="match status" value="1"/>
</dbReference>
<gene>
    <name evidence="3" type="ORF">JYU06_04225</name>
</gene>
<organism evidence="3 4">
    <name type="scientific">Desulfotalea psychrophila</name>
    <dbReference type="NCBI Taxonomy" id="84980"/>
    <lineage>
        <taxon>Bacteria</taxon>
        <taxon>Pseudomonadati</taxon>
        <taxon>Thermodesulfobacteriota</taxon>
        <taxon>Desulfobulbia</taxon>
        <taxon>Desulfobulbales</taxon>
        <taxon>Desulfocapsaceae</taxon>
        <taxon>Desulfotalea</taxon>
    </lineage>
</organism>
<comment type="caution">
    <text evidence="3">The sequence shown here is derived from an EMBL/GenBank/DDBJ whole genome shotgun (WGS) entry which is preliminary data.</text>
</comment>
<protein>
    <submittedName>
        <fullName evidence="3">Polysaccharide biosynthesis protein</fullName>
    </submittedName>
</protein>
<dbReference type="Proteomes" id="UP000717534">
    <property type="component" value="Unassembled WGS sequence"/>
</dbReference>
<dbReference type="Gene3D" id="3.40.50.720">
    <property type="entry name" value="NAD(P)-binding Rossmann-like Domain"/>
    <property type="match status" value="1"/>
</dbReference>
<reference evidence="3 4" key="1">
    <citation type="submission" date="2021-02" db="EMBL/GenBank/DDBJ databases">
        <title>Activity-based single-cell genomes from oceanic crustal fluid captures similar information to metagenomic and metatranscriptomic surveys with orders of magnitude less sampling.</title>
        <authorList>
            <person name="D'Angelo T.S."/>
            <person name="Orcutt B.N."/>
        </authorList>
    </citation>
    <scope>NUCLEOTIDE SEQUENCE [LARGE SCALE GENOMIC DNA]</scope>
    <source>
        <strain evidence="3">AH-315-G02</strain>
    </source>
</reference>